<comment type="similarity">
    <text evidence="7">Belongs to the fluoride channel Fluc/FEX (TC 1.A.43) family.</text>
</comment>
<feature type="compositionally biased region" description="Basic residues" evidence="9">
    <location>
        <begin position="56"/>
        <end position="68"/>
    </location>
</feature>
<name>A0A9W4UT12_9PLEO</name>
<evidence type="ECO:0000313" key="11">
    <source>
        <dbReference type="EMBL" id="CAI6340949.1"/>
    </source>
</evidence>
<sequence length="388" mass="42733">MSANPDHRPARTRRSCYNQQRSSMPSQSSIQPTSRPPSPSPLTHPAESRQQQQQQHTKRVSHRSRWSHPNRIYGRRAQGSALDITALPTLGDKTGIPGKAAHSSTLTNLYSISYLVLFSILGTLSRLGLQSLTFYPGSPVTISVLWANVAGTFLLGFLAEDQRLFRKEWGIPPYTPPRPHHTPRPSQGDEEAGPPSLTIAGGKMHNKVKKTIPLYIGLATGFCGSFTSFSSFMRDVFLAFVNDLPAPINHPISPSDQGGNLQRNGGYSFMAGLAVLSVTIGLCSAAFRVGVHFCNLVDPWTPSLPFRLTRYALDPLVVFLAWACWLGAVFMAVWPPDRPGGASSHGSWSNETWRGQAIFACVFAPLGCLLRYYLSLFLNPFTPHRYDI</sequence>
<keyword evidence="6 10" id="KW-0472">Membrane</keyword>
<organism evidence="11 12">
    <name type="scientific">Periconia digitata</name>
    <dbReference type="NCBI Taxonomy" id="1303443"/>
    <lineage>
        <taxon>Eukaryota</taxon>
        <taxon>Fungi</taxon>
        <taxon>Dikarya</taxon>
        <taxon>Ascomycota</taxon>
        <taxon>Pezizomycotina</taxon>
        <taxon>Dothideomycetes</taxon>
        <taxon>Pleosporomycetidae</taxon>
        <taxon>Pleosporales</taxon>
        <taxon>Massarineae</taxon>
        <taxon>Periconiaceae</taxon>
        <taxon>Periconia</taxon>
    </lineage>
</organism>
<evidence type="ECO:0000256" key="8">
    <source>
        <dbReference type="ARBA" id="ARBA00035585"/>
    </source>
</evidence>
<evidence type="ECO:0000256" key="1">
    <source>
        <dbReference type="ARBA" id="ARBA00002598"/>
    </source>
</evidence>
<dbReference type="OrthoDB" id="409792at2759"/>
<dbReference type="GO" id="GO:1903425">
    <property type="term" value="F:fluoride transmembrane transporter activity"/>
    <property type="evidence" value="ECO:0007669"/>
    <property type="project" value="TreeGrafter"/>
</dbReference>
<dbReference type="Pfam" id="PF02537">
    <property type="entry name" value="CRCB"/>
    <property type="match status" value="1"/>
</dbReference>
<dbReference type="Proteomes" id="UP001152607">
    <property type="component" value="Unassembled WGS sequence"/>
</dbReference>
<evidence type="ECO:0000256" key="4">
    <source>
        <dbReference type="ARBA" id="ARBA00022692"/>
    </source>
</evidence>
<comment type="caution">
    <text evidence="11">The sequence shown here is derived from an EMBL/GenBank/DDBJ whole genome shotgun (WGS) entry which is preliminary data.</text>
</comment>
<dbReference type="PANTHER" id="PTHR28259:SF1">
    <property type="entry name" value="FLUORIDE EXPORT PROTEIN 1-RELATED"/>
    <property type="match status" value="1"/>
</dbReference>
<feature type="compositionally biased region" description="Polar residues" evidence="9">
    <location>
        <begin position="15"/>
        <end position="24"/>
    </location>
</feature>
<evidence type="ECO:0000256" key="5">
    <source>
        <dbReference type="ARBA" id="ARBA00022989"/>
    </source>
</evidence>
<reference evidence="11" key="1">
    <citation type="submission" date="2023-01" db="EMBL/GenBank/DDBJ databases">
        <authorList>
            <person name="Van Ghelder C."/>
            <person name="Rancurel C."/>
        </authorList>
    </citation>
    <scope>NUCLEOTIDE SEQUENCE</scope>
    <source>
        <strain evidence="11">CNCM I-4278</strain>
    </source>
</reference>
<dbReference type="AlphaFoldDB" id="A0A9W4UT12"/>
<proteinExistence type="inferred from homology"/>
<feature type="transmembrane region" description="Helical" evidence="10">
    <location>
        <begin position="312"/>
        <end position="333"/>
    </location>
</feature>
<accession>A0A9W4UT12</accession>
<dbReference type="GO" id="GO:0005886">
    <property type="term" value="C:plasma membrane"/>
    <property type="evidence" value="ECO:0007669"/>
    <property type="project" value="UniProtKB-SubCell"/>
</dbReference>
<evidence type="ECO:0000256" key="2">
    <source>
        <dbReference type="ARBA" id="ARBA00004651"/>
    </source>
</evidence>
<dbReference type="EMBL" id="CAOQHR010000011">
    <property type="protein sequence ID" value="CAI6340949.1"/>
    <property type="molecule type" value="Genomic_DNA"/>
</dbReference>
<keyword evidence="5 10" id="KW-1133">Transmembrane helix</keyword>
<evidence type="ECO:0000256" key="6">
    <source>
        <dbReference type="ARBA" id="ARBA00023136"/>
    </source>
</evidence>
<evidence type="ECO:0000256" key="10">
    <source>
        <dbReference type="SAM" id="Phobius"/>
    </source>
</evidence>
<feature type="transmembrane region" description="Helical" evidence="10">
    <location>
        <begin position="140"/>
        <end position="159"/>
    </location>
</feature>
<comment type="subcellular location">
    <subcellularLocation>
        <location evidence="2">Cell membrane</location>
        <topology evidence="2">Multi-pass membrane protein</topology>
    </subcellularLocation>
</comment>
<feature type="transmembrane region" description="Helical" evidence="10">
    <location>
        <begin position="353"/>
        <end position="374"/>
    </location>
</feature>
<dbReference type="InterPro" id="IPR003691">
    <property type="entry name" value="FluC"/>
</dbReference>
<keyword evidence="3" id="KW-1003">Cell membrane</keyword>
<gene>
    <name evidence="11" type="ORF">PDIGIT_LOCUS14137</name>
</gene>
<feature type="transmembrane region" description="Helical" evidence="10">
    <location>
        <begin position="212"/>
        <end position="233"/>
    </location>
</feature>
<evidence type="ECO:0000256" key="7">
    <source>
        <dbReference type="ARBA" id="ARBA00035120"/>
    </source>
</evidence>
<keyword evidence="4 10" id="KW-0812">Transmembrane</keyword>
<feature type="region of interest" description="Disordered" evidence="9">
    <location>
        <begin position="170"/>
        <end position="200"/>
    </location>
</feature>
<comment type="catalytic activity">
    <reaction evidence="8">
        <text>fluoride(in) = fluoride(out)</text>
        <dbReference type="Rhea" id="RHEA:76159"/>
        <dbReference type="ChEBI" id="CHEBI:17051"/>
    </reaction>
    <physiologicalReaction direction="left-to-right" evidence="8">
        <dbReference type="Rhea" id="RHEA:76160"/>
    </physiologicalReaction>
</comment>
<dbReference type="PANTHER" id="PTHR28259">
    <property type="entry name" value="FLUORIDE EXPORT PROTEIN 1-RELATED"/>
    <property type="match status" value="1"/>
</dbReference>
<evidence type="ECO:0000256" key="3">
    <source>
        <dbReference type="ARBA" id="ARBA00022475"/>
    </source>
</evidence>
<keyword evidence="12" id="KW-1185">Reference proteome</keyword>
<feature type="transmembrane region" description="Helical" evidence="10">
    <location>
        <begin position="109"/>
        <end position="128"/>
    </location>
</feature>
<protein>
    <submittedName>
        <fullName evidence="11">Uncharacterized protein</fullName>
    </submittedName>
</protein>
<evidence type="ECO:0000313" key="12">
    <source>
        <dbReference type="Proteomes" id="UP001152607"/>
    </source>
</evidence>
<feature type="transmembrane region" description="Helical" evidence="10">
    <location>
        <begin position="269"/>
        <end position="291"/>
    </location>
</feature>
<evidence type="ECO:0000256" key="9">
    <source>
        <dbReference type="SAM" id="MobiDB-lite"/>
    </source>
</evidence>
<feature type="region of interest" description="Disordered" evidence="9">
    <location>
        <begin position="1"/>
        <end position="72"/>
    </location>
</feature>
<comment type="function">
    <text evidence="1">Fluoride channel required for the rapid expulsion of cytoplasmic fluoride.</text>
</comment>